<dbReference type="Proteomes" id="UP000054018">
    <property type="component" value="Unassembled WGS sequence"/>
</dbReference>
<reference evidence="2" key="2">
    <citation type="submission" date="2015-01" db="EMBL/GenBank/DDBJ databases">
        <title>Evolutionary Origins and Diversification of the Mycorrhizal Mutualists.</title>
        <authorList>
            <consortium name="DOE Joint Genome Institute"/>
            <consortium name="Mycorrhizal Genomics Consortium"/>
            <person name="Kohler A."/>
            <person name="Kuo A."/>
            <person name="Nagy L.G."/>
            <person name="Floudas D."/>
            <person name="Copeland A."/>
            <person name="Barry K.W."/>
            <person name="Cichocki N."/>
            <person name="Veneault-Fourrey C."/>
            <person name="LaButti K."/>
            <person name="Lindquist E.A."/>
            <person name="Lipzen A."/>
            <person name="Lundell T."/>
            <person name="Morin E."/>
            <person name="Murat C."/>
            <person name="Riley R."/>
            <person name="Ohm R."/>
            <person name="Sun H."/>
            <person name="Tunlid A."/>
            <person name="Henrissat B."/>
            <person name="Grigoriev I.V."/>
            <person name="Hibbett D.S."/>
            <person name="Martin F."/>
        </authorList>
    </citation>
    <scope>NUCLEOTIDE SEQUENCE [LARGE SCALE GENOMIC DNA]</scope>
    <source>
        <strain evidence="2">441</strain>
    </source>
</reference>
<proteinExistence type="predicted"/>
<dbReference type="EMBL" id="KN833970">
    <property type="protein sequence ID" value="KIK13850.1"/>
    <property type="molecule type" value="Genomic_DNA"/>
</dbReference>
<gene>
    <name evidence="1" type="ORF">PISMIDRAFT_118087</name>
</gene>
<sequence length="87" mass="9632">ARNVGALAIELGVPDLPDILCHFLHSQLNPSDGCDPECIPCHECPLYEGEIHVYNPACSVFFAPSDLSRIYGMCTDIDPSVRLWYLP</sequence>
<organism evidence="1 2">
    <name type="scientific">Pisolithus microcarpus 441</name>
    <dbReference type="NCBI Taxonomy" id="765257"/>
    <lineage>
        <taxon>Eukaryota</taxon>
        <taxon>Fungi</taxon>
        <taxon>Dikarya</taxon>
        <taxon>Basidiomycota</taxon>
        <taxon>Agaricomycotina</taxon>
        <taxon>Agaricomycetes</taxon>
        <taxon>Agaricomycetidae</taxon>
        <taxon>Boletales</taxon>
        <taxon>Sclerodermatineae</taxon>
        <taxon>Pisolithaceae</taxon>
        <taxon>Pisolithus</taxon>
    </lineage>
</organism>
<name>A0A0C9XN39_9AGAM</name>
<keyword evidence="2" id="KW-1185">Reference proteome</keyword>
<feature type="non-terminal residue" evidence="1">
    <location>
        <position position="1"/>
    </location>
</feature>
<dbReference type="HOGENOM" id="CLU_006344_15_2_1"/>
<dbReference type="OrthoDB" id="2679880at2759"/>
<evidence type="ECO:0000313" key="1">
    <source>
        <dbReference type="EMBL" id="KIK13850.1"/>
    </source>
</evidence>
<evidence type="ECO:0000313" key="2">
    <source>
        <dbReference type="Proteomes" id="UP000054018"/>
    </source>
</evidence>
<protein>
    <submittedName>
        <fullName evidence="1">Unplaced genomic scaffold scaffold_286, whole genome shotgun sequence</fullName>
    </submittedName>
</protein>
<accession>A0A0C9XN39</accession>
<dbReference type="AlphaFoldDB" id="A0A0C9XN39"/>
<reference evidence="1 2" key="1">
    <citation type="submission" date="2014-04" db="EMBL/GenBank/DDBJ databases">
        <authorList>
            <consortium name="DOE Joint Genome Institute"/>
            <person name="Kuo A."/>
            <person name="Kohler A."/>
            <person name="Costa M.D."/>
            <person name="Nagy L.G."/>
            <person name="Floudas D."/>
            <person name="Copeland A."/>
            <person name="Barry K.W."/>
            <person name="Cichocki N."/>
            <person name="Veneault-Fourrey C."/>
            <person name="LaButti K."/>
            <person name="Lindquist E.A."/>
            <person name="Lipzen A."/>
            <person name="Lundell T."/>
            <person name="Morin E."/>
            <person name="Murat C."/>
            <person name="Sun H."/>
            <person name="Tunlid A."/>
            <person name="Henrissat B."/>
            <person name="Grigoriev I.V."/>
            <person name="Hibbett D.S."/>
            <person name="Martin F."/>
            <person name="Nordberg H.P."/>
            <person name="Cantor M.N."/>
            <person name="Hua S.X."/>
        </authorList>
    </citation>
    <scope>NUCLEOTIDE SEQUENCE [LARGE SCALE GENOMIC DNA]</scope>
    <source>
        <strain evidence="1 2">441</strain>
    </source>
</reference>